<dbReference type="GO" id="GO:0005783">
    <property type="term" value="C:endoplasmic reticulum"/>
    <property type="evidence" value="ECO:0007669"/>
    <property type="project" value="TreeGrafter"/>
</dbReference>
<dbReference type="UniPathway" id="UPA00767">
    <property type="reaction ID" value="UER00752"/>
</dbReference>
<keyword evidence="6 10" id="KW-0274">FAD</keyword>
<evidence type="ECO:0000313" key="12">
    <source>
        <dbReference type="EMBL" id="KAE8010405.1"/>
    </source>
</evidence>
<comment type="catalytic activity">
    <reaction evidence="9 10">
        <text>squalene + reduced [NADPH--hemoprotein reductase] + O2 = (S)-2,3-epoxysqualene + oxidized [NADPH--hemoprotein reductase] + H2O + H(+)</text>
        <dbReference type="Rhea" id="RHEA:25282"/>
        <dbReference type="Rhea" id="RHEA-COMP:11964"/>
        <dbReference type="Rhea" id="RHEA-COMP:11965"/>
        <dbReference type="ChEBI" id="CHEBI:15377"/>
        <dbReference type="ChEBI" id="CHEBI:15378"/>
        <dbReference type="ChEBI" id="CHEBI:15379"/>
        <dbReference type="ChEBI" id="CHEBI:15440"/>
        <dbReference type="ChEBI" id="CHEBI:15441"/>
        <dbReference type="ChEBI" id="CHEBI:57618"/>
        <dbReference type="ChEBI" id="CHEBI:58210"/>
        <dbReference type="EC" id="1.14.14.17"/>
    </reaction>
</comment>
<accession>A0A5N6QTA8</accession>
<evidence type="ECO:0000313" key="13">
    <source>
        <dbReference type="Proteomes" id="UP000327013"/>
    </source>
</evidence>
<dbReference type="EC" id="1.14.14.17" evidence="4 10"/>
<evidence type="ECO:0000256" key="6">
    <source>
        <dbReference type="ARBA" id="ARBA00022827"/>
    </source>
</evidence>
<dbReference type="PANTHER" id="PTHR10835:SF15">
    <property type="entry name" value="SQUALENE EPOXIDASE 2, MITOCHONDRIAL"/>
    <property type="match status" value="1"/>
</dbReference>
<name>A0A5N6QTA8_9ROSI</name>
<comment type="cofactor">
    <cofactor evidence="1 10">
        <name>FAD</name>
        <dbReference type="ChEBI" id="CHEBI:57692"/>
    </cofactor>
</comment>
<dbReference type="PANTHER" id="PTHR10835">
    <property type="entry name" value="SQUALENE MONOOXYGENASE"/>
    <property type="match status" value="1"/>
</dbReference>
<evidence type="ECO:0000256" key="10">
    <source>
        <dbReference type="RuleBase" id="RU367121"/>
    </source>
</evidence>
<dbReference type="SUPFAM" id="SSF51905">
    <property type="entry name" value="FAD/NAD(P)-binding domain"/>
    <property type="match status" value="1"/>
</dbReference>
<comment type="similarity">
    <text evidence="3 10">Belongs to the squalene monooxygenase family.</text>
</comment>
<evidence type="ECO:0000256" key="8">
    <source>
        <dbReference type="ARBA" id="ARBA00023136"/>
    </source>
</evidence>
<evidence type="ECO:0000256" key="1">
    <source>
        <dbReference type="ARBA" id="ARBA00001974"/>
    </source>
</evidence>
<dbReference type="InterPro" id="IPR040125">
    <property type="entry name" value="Squalene_monox"/>
</dbReference>
<evidence type="ECO:0000256" key="7">
    <source>
        <dbReference type="ARBA" id="ARBA00023002"/>
    </source>
</evidence>
<dbReference type="Pfam" id="PF13450">
    <property type="entry name" value="NAD_binding_8"/>
    <property type="match status" value="1"/>
</dbReference>
<feature type="transmembrane region" description="Helical" evidence="10">
    <location>
        <begin position="366"/>
        <end position="385"/>
    </location>
</feature>
<keyword evidence="13" id="KW-1185">Reference proteome</keyword>
<sequence length="449" mass="49070">MVLIDQHVIWTFFASLLGFVLLYTFRRNSSKRKTKKKNFPEECAEESFADGECRPVNGSGTDVIIVGAGVAGSALAYTLGKDGRQVRVIERDLTEPDRIVGELLQPGGYLKLIELGLEDCVEEIDAQRVLGYALFKDGKNAKLSYPLEKFHSDVAGRSFHNGRFIQRMREKAATLPGVKLEQGTVTSLLEENGTVRGVQYKSKDGQELKAYAPLTIVCDGCFSNLRRTLCNPKVDMPSCFVGLVLENCQLPFANHGHVILADPSPILFYPISSTEVRCLVDVPGQKLPSVANGEMANYLKTVVAPQPVASTINTLAGALYKVFSASPDQARKEMRQACFDYLSLGGSFSTGPVALLSGLNPRPLSLVLHFFAVAIYGVGRLLLPFPSPKRMWIGARLILSASGIIFPIIKAEGVRQMFFPATIPAYHRASAPPVKCDIQKDVASKDQQA</sequence>
<evidence type="ECO:0000256" key="5">
    <source>
        <dbReference type="ARBA" id="ARBA00022630"/>
    </source>
</evidence>
<dbReference type="Pfam" id="PF08491">
    <property type="entry name" value="SE"/>
    <property type="match status" value="2"/>
</dbReference>
<keyword evidence="8 10" id="KW-0472">Membrane</keyword>
<feature type="transmembrane region" description="Helical" evidence="10">
    <location>
        <begin position="6"/>
        <end position="25"/>
    </location>
</feature>
<organism evidence="12 13">
    <name type="scientific">Carpinus fangiana</name>
    <dbReference type="NCBI Taxonomy" id="176857"/>
    <lineage>
        <taxon>Eukaryota</taxon>
        <taxon>Viridiplantae</taxon>
        <taxon>Streptophyta</taxon>
        <taxon>Embryophyta</taxon>
        <taxon>Tracheophyta</taxon>
        <taxon>Spermatophyta</taxon>
        <taxon>Magnoliopsida</taxon>
        <taxon>eudicotyledons</taxon>
        <taxon>Gunneridae</taxon>
        <taxon>Pentapetalae</taxon>
        <taxon>rosids</taxon>
        <taxon>fabids</taxon>
        <taxon>Fagales</taxon>
        <taxon>Betulaceae</taxon>
        <taxon>Carpinus</taxon>
    </lineage>
</organism>
<evidence type="ECO:0000256" key="9">
    <source>
        <dbReference type="ARBA" id="ARBA00048658"/>
    </source>
</evidence>
<keyword evidence="7 10" id="KW-0560">Oxidoreductase</keyword>
<dbReference type="GO" id="GO:0016020">
    <property type="term" value="C:membrane"/>
    <property type="evidence" value="ECO:0007669"/>
    <property type="project" value="UniProtKB-SubCell"/>
</dbReference>
<dbReference type="EMBL" id="CM017322">
    <property type="protein sequence ID" value="KAE8010405.1"/>
    <property type="molecule type" value="Genomic_DNA"/>
</dbReference>
<keyword evidence="10" id="KW-0812">Transmembrane</keyword>
<dbReference type="OrthoDB" id="1678617at2759"/>
<dbReference type="GO" id="GO:0004506">
    <property type="term" value="F:squalene monooxygenase activity"/>
    <property type="evidence" value="ECO:0007669"/>
    <property type="project" value="UniProtKB-UniRule"/>
</dbReference>
<protein>
    <recommendedName>
        <fullName evidence="4 10">Squalene monooxygenase</fullName>
        <ecNumber evidence="4 10">1.14.14.17</ecNumber>
    </recommendedName>
</protein>
<evidence type="ECO:0000256" key="3">
    <source>
        <dbReference type="ARBA" id="ARBA00008802"/>
    </source>
</evidence>
<feature type="transmembrane region" description="Helical" evidence="10">
    <location>
        <begin position="391"/>
        <end position="409"/>
    </location>
</feature>
<dbReference type="Gene3D" id="3.50.50.60">
    <property type="entry name" value="FAD/NAD(P)-binding domain"/>
    <property type="match status" value="1"/>
</dbReference>
<dbReference type="Proteomes" id="UP000327013">
    <property type="component" value="Chromosome 2"/>
</dbReference>
<proteinExistence type="inferred from homology"/>
<comment type="pathway">
    <text evidence="2">Terpene metabolism; lanosterol biosynthesis; lanosterol from farnesyl diphosphate: step 2/3.</text>
</comment>
<comment type="function">
    <text evidence="10">Catalyzes the stereospecific oxidation of squalene to (S)-2,3-epoxysqualene, and is considered to be a rate-limiting enzyme in steroid biosynthesis.</text>
</comment>
<reference evidence="12 13" key="1">
    <citation type="submission" date="2019-06" db="EMBL/GenBank/DDBJ databases">
        <title>A chromosomal-level reference genome of Carpinus fangiana (Coryloideae, Betulaceae).</title>
        <authorList>
            <person name="Yang X."/>
            <person name="Wang Z."/>
            <person name="Zhang L."/>
            <person name="Hao G."/>
            <person name="Liu J."/>
            <person name="Yang Y."/>
        </authorList>
    </citation>
    <scope>NUCLEOTIDE SEQUENCE [LARGE SCALE GENOMIC DNA]</scope>
    <source>
        <strain evidence="12">Cfa_2016G</strain>
        <tissue evidence="12">Leaf</tissue>
    </source>
</reference>
<feature type="domain" description="Squalene epoxidase" evidence="11">
    <location>
        <begin position="212"/>
        <end position="306"/>
    </location>
</feature>
<dbReference type="AlphaFoldDB" id="A0A5N6QTA8"/>
<comment type="subcellular location">
    <subcellularLocation>
        <location evidence="10">Membrane</location>
        <topology evidence="10">Multi-pass membrane protein</topology>
    </subcellularLocation>
</comment>
<evidence type="ECO:0000256" key="2">
    <source>
        <dbReference type="ARBA" id="ARBA00005018"/>
    </source>
</evidence>
<keyword evidence="10" id="KW-1133">Transmembrane helix</keyword>
<dbReference type="GO" id="GO:0016126">
    <property type="term" value="P:sterol biosynthetic process"/>
    <property type="evidence" value="ECO:0007669"/>
    <property type="project" value="UniProtKB-UniRule"/>
</dbReference>
<keyword evidence="5 10" id="KW-0285">Flavoprotein</keyword>
<evidence type="ECO:0000256" key="4">
    <source>
        <dbReference type="ARBA" id="ARBA00012312"/>
    </source>
</evidence>
<dbReference type="InterPro" id="IPR013698">
    <property type="entry name" value="Squalene_epoxidase"/>
</dbReference>
<dbReference type="GO" id="GO:0050660">
    <property type="term" value="F:flavin adenine dinucleotide binding"/>
    <property type="evidence" value="ECO:0007669"/>
    <property type="project" value="UniProtKB-UniRule"/>
</dbReference>
<gene>
    <name evidence="12" type="ORF">FH972_006776</name>
</gene>
<feature type="domain" description="Squalene epoxidase" evidence="11">
    <location>
        <begin position="307"/>
        <end position="392"/>
    </location>
</feature>
<evidence type="ECO:0000259" key="11">
    <source>
        <dbReference type="Pfam" id="PF08491"/>
    </source>
</evidence>
<dbReference type="InterPro" id="IPR036188">
    <property type="entry name" value="FAD/NAD-bd_sf"/>
</dbReference>